<feature type="transmembrane region" description="Helical" evidence="2">
    <location>
        <begin position="724"/>
        <end position="742"/>
    </location>
</feature>
<name>A0A8S1N0H9_9CILI</name>
<accession>A0A8S1N0H9</accession>
<feature type="transmembrane region" description="Helical" evidence="2">
    <location>
        <begin position="531"/>
        <end position="553"/>
    </location>
</feature>
<dbReference type="PANTHER" id="PTHR37686">
    <property type="entry name" value="LD36006P"/>
    <property type="match status" value="1"/>
</dbReference>
<keyword evidence="2" id="KW-0472">Membrane</keyword>
<evidence type="ECO:0008006" key="5">
    <source>
        <dbReference type="Google" id="ProtNLM"/>
    </source>
</evidence>
<reference evidence="3" key="1">
    <citation type="submission" date="2021-01" db="EMBL/GenBank/DDBJ databases">
        <authorList>
            <consortium name="Genoscope - CEA"/>
            <person name="William W."/>
        </authorList>
    </citation>
    <scope>NUCLEOTIDE SEQUENCE</scope>
</reference>
<dbReference type="OrthoDB" id="10003277at2759"/>
<keyword evidence="1" id="KW-0175">Coiled coil</keyword>
<organism evidence="3 4">
    <name type="scientific">Paramecium sonneborni</name>
    <dbReference type="NCBI Taxonomy" id="65129"/>
    <lineage>
        <taxon>Eukaryota</taxon>
        <taxon>Sar</taxon>
        <taxon>Alveolata</taxon>
        <taxon>Ciliophora</taxon>
        <taxon>Intramacronucleata</taxon>
        <taxon>Oligohymenophorea</taxon>
        <taxon>Peniculida</taxon>
        <taxon>Parameciidae</taxon>
        <taxon>Paramecium</taxon>
    </lineage>
</organism>
<evidence type="ECO:0000256" key="1">
    <source>
        <dbReference type="SAM" id="Coils"/>
    </source>
</evidence>
<comment type="caution">
    <text evidence="3">The sequence shown here is derived from an EMBL/GenBank/DDBJ whole genome shotgun (WGS) entry which is preliminary data.</text>
</comment>
<dbReference type="InterPro" id="IPR057435">
    <property type="entry name" value="Lips"/>
</dbReference>
<dbReference type="EMBL" id="CAJJDN010000040">
    <property type="protein sequence ID" value="CAD8080614.1"/>
    <property type="molecule type" value="Genomic_DNA"/>
</dbReference>
<feature type="transmembrane region" description="Helical" evidence="2">
    <location>
        <begin position="698"/>
        <end position="718"/>
    </location>
</feature>
<gene>
    <name evidence="3" type="ORF">PSON_ATCC_30995.1.T0400350</name>
</gene>
<feature type="transmembrane region" description="Helical" evidence="2">
    <location>
        <begin position="626"/>
        <end position="652"/>
    </location>
</feature>
<dbReference type="AlphaFoldDB" id="A0A8S1N0H9"/>
<keyword evidence="2" id="KW-1133">Transmembrane helix</keyword>
<dbReference type="Proteomes" id="UP000692954">
    <property type="component" value="Unassembled WGS sequence"/>
</dbReference>
<keyword evidence="4" id="KW-1185">Reference proteome</keyword>
<feature type="coiled-coil region" evidence="1">
    <location>
        <begin position="454"/>
        <end position="481"/>
    </location>
</feature>
<dbReference type="PANTHER" id="PTHR37686:SF1">
    <property type="entry name" value="LD36006P"/>
    <property type="match status" value="1"/>
</dbReference>
<feature type="transmembrane region" description="Helical" evidence="2">
    <location>
        <begin position="658"/>
        <end position="678"/>
    </location>
</feature>
<evidence type="ECO:0000256" key="2">
    <source>
        <dbReference type="SAM" id="Phobius"/>
    </source>
</evidence>
<evidence type="ECO:0000313" key="4">
    <source>
        <dbReference type="Proteomes" id="UP000692954"/>
    </source>
</evidence>
<evidence type="ECO:0000313" key="3">
    <source>
        <dbReference type="EMBL" id="CAD8080614.1"/>
    </source>
</evidence>
<protein>
    <recommendedName>
        <fullName evidence="5">Transmembrane protein</fullName>
    </recommendedName>
</protein>
<sequence>MQKQNQNQANIDFNQQYTLDDNHYYQLPLLIVGNFKGQRSHFNYQQDIKNLDEDLKEIAESTVVKLKEYAKVWDVDSTNQNQRYYFNIPPTSFQQKIKQFELPKNFQAYEYNAVSNLSEKQIKQMYETGTFEVPSNQFPIPYVWQISSWVIKGKKNIKNSQYLDLARAYKAYRTWLNYIAQEKDEIGRNISIRSAIYNIGIRPLVIFSIFFGFKEIYSYVDEQKILSLIETQRQLELKEMQAINMELYKYLQLKPGDQENIQAKKKYEDLQNCQNQFEKEKYGLRLQMQNLYDMQTEKKNLLETEDEEMVEQREHLQEQINQLQSDYVKKYNIFIDKNIDIQTQIEQAEYSAQKQFWENKNYPKPIIQQIISLGDCFRLYDYHYEIYKQKYNSAIKNFQEQLKQQHKIKSYFPKFVEEETCKFKKDVKKQIKQQFVTNFIDDMKQLNLSEHQIYQQFQNCKKQMRENVKQMRIQKKIENKEPSIKLVVSKRLFPPYEVYEERNRFYLRRYKDYHIDSSKAGWKLQLMWIRYYVWTVNIIFWLSANAFSGPIGIKALIKSQKFKPDVTIDSQTGAVYPSSYTVTPLIVKFYNVLEGMRNSRCHFETSPDTGLFGKNLYRFFNLVEVYIFRFLLVGILGVFIILPTIIISNVIISTLMALTAWLWIPITIIIRILFNTLIYDTDVYRRREKDIIWRSPNWFPLIINIFDFLILGILNMIYCLFKLLLWHPFWITFMAVFAYLRFYTRSLYDSFTIIIIKLLGRVPSSENNIAWKISGPGLSRQYFYGIQLPQVLILVQAELEKTMLNLYKQRLQNFINKPSQELRQKISPFFQLFNAQFSFDDPACRYLIKQLEKQLNERLDLFPKINHQIRFSEDELKFILKQVKSFVKKQIILKDMKSYIWDTYNIVKGDYNSLSEKIMIAVFGQAVLDPFEDIEMRFQLNVSQNFDFISKVDKVLDGDLLFQLPTDYTIQPKKQGNDNIIQKKFLSYQHVLQDVWGWQNLKQNQSSLNTKRKRCLINYSLYLKQ</sequence>
<dbReference type="Pfam" id="PF25228">
    <property type="entry name" value="Lips"/>
    <property type="match status" value="1"/>
</dbReference>
<proteinExistence type="predicted"/>
<keyword evidence="2" id="KW-0812">Transmembrane</keyword>
<feature type="coiled-coil region" evidence="1">
    <location>
        <begin position="260"/>
        <end position="326"/>
    </location>
</feature>